<dbReference type="AlphaFoldDB" id="A0A540L0C0"/>
<comment type="caution">
    <text evidence="1">The sequence shown here is derived from an EMBL/GenBank/DDBJ whole genome shotgun (WGS) entry which is preliminary data.</text>
</comment>
<evidence type="ECO:0000313" key="2">
    <source>
        <dbReference type="Proteomes" id="UP000315295"/>
    </source>
</evidence>
<evidence type="ECO:0000313" key="1">
    <source>
        <dbReference type="EMBL" id="TQD79926.1"/>
    </source>
</evidence>
<name>A0A540L0C0_MALBA</name>
<organism evidence="1 2">
    <name type="scientific">Malus baccata</name>
    <name type="common">Siberian crab apple</name>
    <name type="synonym">Pyrus baccata</name>
    <dbReference type="NCBI Taxonomy" id="106549"/>
    <lineage>
        <taxon>Eukaryota</taxon>
        <taxon>Viridiplantae</taxon>
        <taxon>Streptophyta</taxon>
        <taxon>Embryophyta</taxon>
        <taxon>Tracheophyta</taxon>
        <taxon>Spermatophyta</taxon>
        <taxon>Magnoliopsida</taxon>
        <taxon>eudicotyledons</taxon>
        <taxon>Gunneridae</taxon>
        <taxon>Pentapetalae</taxon>
        <taxon>rosids</taxon>
        <taxon>fabids</taxon>
        <taxon>Rosales</taxon>
        <taxon>Rosaceae</taxon>
        <taxon>Amygdaloideae</taxon>
        <taxon>Maleae</taxon>
        <taxon>Malus</taxon>
    </lineage>
</organism>
<proteinExistence type="predicted"/>
<protein>
    <submittedName>
        <fullName evidence="1">Uncharacterized protein</fullName>
    </submittedName>
</protein>
<sequence>MGKKQSFSTFEQVEKKNSSCPAIVLKLVDDAMMVSYKAIAATNAQPTVVDHFHTIAEQWR</sequence>
<dbReference type="EMBL" id="VIEB01000832">
    <property type="protein sequence ID" value="TQD79926.1"/>
    <property type="molecule type" value="Genomic_DNA"/>
</dbReference>
<keyword evidence="2" id="KW-1185">Reference proteome</keyword>
<gene>
    <name evidence="1" type="ORF">C1H46_034518</name>
</gene>
<accession>A0A540L0C0</accession>
<dbReference type="Proteomes" id="UP000315295">
    <property type="component" value="Unassembled WGS sequence"/>
</dbReference>
<reference evidence="1 2" key="1">
    <citation type="journal article" date="2019" name="G3 (Bethesda)">
        <title>Sequencing of a Wild Apple (Malus baccata) Genome Unravels the Differences Between Cultivated and Wild Apple Species Regarding Disease Resistance and Cold Tolerance.</title>
        <authorList>
            <person name="Chen X."/>
        </authorList>
    </citation>
    <scope>NUCLEOTIDE SEQUENCE [LARGE SCALE GENOMIC DNA]</scope>
    <source>
        <strain evidence="2">cv. Shandingzi</strain>
        <tissue evidence="1">Leaves</tissue>
    </source>
</reference>